<dbReference type="Gene3D" id="2.60.40.1930">
    <property type="match status" value="1"/>
</dbReference>
<comment type="caution">
    <text evidence="4">The sequence shown here is derived from an EMBL/GenBank/DDBJ whole genome shotgun (WGS) entry which is preliminary data.</text>
</comment>
<feature type="domain" description="Alpha-2-macroglobulin" evidence="3">
    <location>
        <begin position="1264"/>
        <end position="1354"/>
    </location>
</feature>
<name>A0A327WET9_9BACT</name>
<protein>
    <submittedName>
        <fullName evidence="4">Alpha-2-macroglobulin family protein</fullName>
    </submittedName>
</protein>
<dbReference type="OrthoDB" id="9767116at2"/>
<dbReference type="InterPro" id="IPR051802">
    <property type="entry name" value="YfhM-like"/>
</dbReference>
<dbReference type="InterPro" id="IPR041246">
    <property type="entry name" value="Bact_MG10"/>
</dbReference>
<dbReference type="InterPro" id="IPR002890">
    <property type="entry name" value="MG2"/>
</dbReference>
<feature type="chain" id="PRO_5016267707" evidence="2">
    <location>
        <begin position="21"/>
        <end position="2029"/>
    </location>
</feature>
<dbReference type="PANTHER" id="PTHR40094">
    <property type="entry name" value="ALPHA-2-MACROGLOBULIN HOMOLOG"/>
    <property type="match status" value="1"/>
</dbReference>
<dbReference type="EMBL" id="QLMA01000002">
    <property type="protein sequence ID" value="RAJ85936.1"/>
    <property type="molecule type" value="Genomic_DNA"/>
</dbReference>
<dbReference type="SMART" id="SM01360">
    <property type="entry name" value="A2M"/>
    <property type="match status" value="1"/>
</dbReference>
<dbReference type="InterPro" id="IPR001599">
    <property type="entry name" value="Macroglobln_a2"/>
</dbReference>
<dbReference type="Gene3D" id="1.50.10.20">
    <property type="match status" value="1"/>
</dbReference>
<dbReference type="PANTHER" id="PTHR40094:SF1">
    <property type="entry name" value="UBIQUITIN DOMAIN-CONTAINING PROTEIN"/>
    <property type="match status" value="1"/>
</dbReference>
<dbReference type="Pfam" id="PF01835">
    <property type="entry name" value="MG2"/>
    <property type="match status" value="1"/>
</dbReference>
<dbReference type="InterPro" id="IPR008930">
    <property type="entry name" value="Terpenoid_cyclase/PrenylTrfase"/>
</dbReference>
<dbReference type="Pfam" id="PF00207">
    <property type="entry name" value="A2M"/>
    <property type="match status" value="1"/>
</dbReference>
<evidence type="ECO:0000313" key="5">
    <source>
        <dbReference type="Proteomes" id="UP000249819"/>
    </source>
</evidence>
<gene>
    <name evidence="4" type="ORF">CLV59_102643</name>
</gene>
<comment type="similarity">
    <text evidence="1">Belongs to the protease inhibitor I39 (alpha-2-macroglobulin) family. Bacterial alpha-2-macroglobulin subfamily.</text>
</comment>
<sequence length="2029" mass="227720">MRVLAALCIVLTFSVQTLMAQSDFSNSWKEVDQLVAKGLTSSALKKTDEIYQQAKTAKNEQQVIKALMFQLRFASSLKDSSLDYGMSRLNSEIASASGPAKAILQSMKAEVLWTYLRQNRYILIGRTDVKEDKNQDIRTWSPEKLNAAIAEEYAASLSQPEIIQQQPISAWPAVVDQGTNTTKLVPTLYDLLANRVIYYYKSGANDFNKPANQFELEDPAAFAPAATFVEHTFTSTDDASLQFKAIQLYQQLIRFHLNDADKSALAAADVARLQYVNQISVASNKKQLYEQVLQQMYETYKSNEISGEAAVMLVQSRISDINMYDYTQSAIPGNKARLQAALTLCDQVIKVFPKSTGAADAYNLKQSILQKQLGLTIEKVNVPGQALRILSKYRNLSKVYLRILSVPENLTKNDGAFQPYQNNTKQVIRQLMTSNTVRTWSQELPAGDDHMSHMVELKVDALQSGLYVLLISDNEQFSMEDAVTAGHLFTVSNIAFMSRDSLVYALNRTTGEPLPGATVELWTIPSAQTKVPSKLAFTGKTDNNGMINIRYKVKDNADKWLKWTYKQDVLLMPNYYNYAFQISDYSYDNGRSVKAPSPDVFFFTDRGLYRPGQTLYFKGIAMQKDKDVASGHILPNFKTAVELHDANGELVDSLEVGANDFGAFSGKFTIPMGRLTGTYSLKTTNNEGQSYFQVEEYKRPKFEVTFEDVKQVYRVGDTVTANGKAIAFAGNNIDNATVSYRVVRRTHFPYPWIRSWKPFNISSREISNGKTTTDANGKFTIQFPAIPDRSVDTAVMPYFTYEVSVDITDINGETRSGVQSINAGYKSIVATVDIPKSTTTAALNKIKVATNNLNGHFEPASLQLKLLPIQPEKRLMRNRYWNVPDQFVYTKEEFVKLFPLDVYKNEDELDAWPTLPAIYDQKMQSTQDGVLQPGFPKLKPGYYRLEVTATPGDSQTVLQKATFLVVDENNPSMDYPQYSWSYTPDKEYEIGQTATVKLQTAKDAYVLEEAMWPEVANEVTPFRLKGETNRQYKITQKDASNVHYKYSWVRDNRFWSEEVVFRVPADDKELKIELAAHRNKLLPGEKEKWSVHISGKKADKVSASLLAAMYDASLDAIQPFSWGLPSYAIGDFVKESLAMRDNSGIDEGVLYGDYSHDSKYVQQVYPSINWYGWDLALEGRNRRILIRGMASQAAPAPAGVPGAAPVAAMRKEAHGEGYTKGDVSNDIRVEANKNNVQWADQAAGAAGQAGEIVPVKARTNFNETAFFYPDLRTDKDGNVSFEFTMPEALTKWKFQGLAHTQQAAFGLKTEEIVTQKTLMVQPFAPRFMREGDKMNFTAKISNLADSQLIGQARLELLDANTMQPVDGWFQNIFPVQHFTAKAGQSTQVSFPIQIPNGYGSTLIYRITARAGKFSDGEESALPVLTNRMLVTESMTIAMQGDGRKSMDFKKLEESASSQTLQQHALTVEYTSNPAWYAVQALPYLMEFPHDCSEQVFNRYYANTLAAWIVKQQPAIAQIFAKWKTTDTSALMSNLEKNEDLKSVLLQQTPWVLDAKNENEQRHRIATLFDAAAVATGADKAMQQLAGKQNENGAFPWFTGMWDDRYITQYIVAGIGRLNQLVHSKNNQANTIADKAIDYLDGRVLDEYQRSQKKNMKLGINGLDIQYMYARSFFDKPKSAALNGVWNYYLGLAKKNWTTFSLYEKAMTALLFNRLNDKVTATAILKSLKENAIVSPEMGMYWKNNTGGYYWNQAVVETQALLIEVFSTVGNDKKAVGQMKTWLLKNKQTNNWSTTKATADGCYAMLIGGDNWLAANPDVMIDLGATEIRSTEEKTEAGTGYLRKQYDAKTVKPEMGKIAVEVKGSKGQPSWGAVYWQYFEQLDKITAAQTPLSIEKQLFKEENSDKGPVLTQLSDGNQLKVGDKLKVRIVLRSDRDMEYIHLKDMRAAAFEPVNALSTAKWQGGLSYYESTKDASTDFFFSSLPKGTWVFEYPLFVTHEGTFSNGVATAQCMYAPEFSAHSEGITVKVAE</sequence>
<organism evidence="4 5">
    <name type="scientific">Chitinophaga dinghuensis</name>
    <dbReference type="NCBI Taxonomy" id="1539050"/>
    <lineage>
        <taxon>Bacteria</taxon>
        <taxon>Pseudomonadati</taxon>
        <taxon>Bacteroidota</taxon>
        <taxon>Chitinophagia</taxon>
        <taxon>Chitinophagales</taxon>
        <taxon>Chitinophagaceae</taxon>
        <taxon>Chitinophaga</taxon>
    </lineage>
</organism>
<dbReference type="Proteomes" id="UP000249819">
    <property type="component" value="Unassembled WGS sequence"/>
</dbReference>
<keyword evidence="2" id="KW-0732">Signal</keyword>
<reference evidence="4 5" key="1">
    <citation type="submission" date="2018-06" db="EMBL/GenBank/DDBJ databases">
        <title>Genomic Encyclopedia of Archaeal and Bacterial Type Strains, Phase II (KMG-II): from individual species to whole genera.</title>
        <authorList>
            <person name="Goeker M."/>
        </authorList>
    </citation>
    <scope>NUCLEOTIDE SEQUENCE [LARGE SCALE GENOMIC DNA]</scope>
    <source>
        <strain evidence="4 5">DSM 29821</strain>
    </source>
</reference>
<evidence type="ECO:0000256" key="2">
    <source>
        <dbReference type="SAM" id="SignalP"/>
    </source>
</evidence>
<keyword evidence="5" id="KW-1185">Reference proteome</keyword>
<evidence type="ECO:0000313" key="4">
    <source>
        <dbReference type="EMBL" id="RAJ85936.1"/>
    </source>
</evidence>
<accession>A0A327WET9</accession>
<evidence type="ECO:0000259" key="3">
    <source>
        <dbReference type="SMART" id="SM01360"/>
    </source>
</evidence>
<feature type="signal peptide" evidence="2">
    <location>
        <begin position="1"/>
        <end position="20"/>
    </location>
</feature>
<proteinExistence type="inferred from homology"/>
<evidence type="ECO:0000256" key="1">
    <source>
        <dbReference type="ARBA" id="ARBA00010556"/>
    </source>
</evidence>
<dbReference type="SUPFAM" id="SSF48239">
    <property type="entry name" value="Terpenoid cyclases/Protein prenyltransferases"/>
    <property type="match status" value="1"/>
</dbReference>
<dbReference type="GO" id="GO:0004866">
    <property type="term" value="F:endopeptidase inhibitor activity"/>
    <property type="evidence" value="ECO:0007669"/>
    <property type="project" value="InterPro"/>
</dbReference>
<dbReference type="Pfam" id="PF17973">
    <property type="entry name" value="bMG10"/>
    <property type="match status" value="1"/>
</dbReference>